<organism evidence="1 2">
    <name type="scientific">Fusarium decemcellulare</name>
    <dbReference type="NCBI Taxonomy" id="57161"/>
    <lineage>
        <taxon>Eukaryota</taxon>
        <taxon>Fungi</taxon>
        <taxon>Dikarya</taxon>
        <taxon>Ascomycota</taxon>
        <taxon>Pezizomycotina</taxon>
        <taxon>Sordariomycetes</taxon>
        <taxon>Hypocreomycetidae</taxon>
        <taxon>Hypocreales</taxon>
        <taxon>Nectriaceae</taxon>
        <taxon>Fusarium</taxon>
        <taxon>Fusarium decemcellulare species complex</taxon>
    </lineage>
</organism>
<accession>A0ACC1SQV3</accession>
<comment type="caution">
    <text evidence="1">The sequence shown here is derived from an EMBL/GenBank/DDBJ whole genome shotgun (WGS) entry which is preliminary data.</text>
</comment>
<dbReference type="EMBL" id="JANRMS010000198">
    <property type="protein sequence ID" value="KAJ3544373.1"/>
    <property type="molecule type" value="Genomic_DNA"/>
</dbReference>
<evidence type="ECO:0000313" key="1">
    <source>
        <dbReference type="EMBL" id="KAJ3544373.1"/>
    </source>
</evidence>
<dbReference type="Proteomes" id="UP001148629">
    <property type="component" value="Unassembled WGS sequence"/>
</dbReference>
<sequence length="254" mass="28742">MPRQFQFVAVSNPTGPVPSESRKLSHSHATREAHAKERRLRMQRYQREVAQFRPKVDLAVFETLQPLIREPNSEWDPFSAIARPLSHQEYFLLHHYIRVVVPHSAMHCGLFDYPGDHLGHIMQDWVGLAITDKDLLDAAILLSACRDIVRSKPDDLILTRMALHYKQRGLETLRHALGGVSSRVSVLTIARALALAFDEEAHGEIGVARQHLQGIFSMAELSGGLQSLGLSGLLERMYNRFVAHFAKPWYILVG</sequence>
<protein>
    <submittedName>
        <fullName evidence="1">Uncharacterized protein</fullName>
    </submittedName>
</protein>
<proteinExistence type="predicted"/>
<gene>
    <name evidence="1" type="ORF">NM208_g3083</name>
</gene>
<name>A0ACC1SQV3_9HYPO</name>
<evidence type="ECO:0000313" key="2">
    <source>
        <dbReference type="Proteomes" id="UP001148629"/>
    </source>
</evidence>
<reference evidence="1" key="1">
    <citation type="submission" date="2022-08" db="EMBL/GenBank/DDBJ databases">
        <title>Genome Sequence of Fusarium decemcellulare.</title>
        <authorList>
            <person name="Buettner E."/>
        </authorList>
    </citation>
    <scope>NUCLEOTIDE SEQUENCE</scope>
    <source>
        <strain evidence="1">Babe19</strain>
    </source>
</reference>
<keyword evidence="2" id="KW-1185">Reference proteome</keyword>